<dbReference type="eggNOG" id="COG1305">
    <property type="taxonomic scope" value="Bacteria"/>
</dbReference>
<reference evidence="4 5" key="1">
    <citation type="submission" date="2007-06" db="EMBL/GenBank/DDBJ databases">
        <authorList>
            <person name="Shimkets L."/>
            <person name="Ferriera S."/>
            <person name="Johnson J."/>
            <person name="Kravitz S."/>
            <person name="Beeson K."/>
            <person name="Sutton G."/>
            <person name="Rogers Y.-H."/>
            <person name="Friedman R."/>
            <person name="Frazier M."/>
            <person name="Venter J.C."/>
        </authorList>
    </citation>
    <scope>NUCLEOTIDE SEQUENCE [LARGE SCALE GENOMIC DNA]</scope>
    <source>
        <strain evidence="4 5">SIR-1</strain>
    </source>
</reference>
<evidence type="ECO:0000259" key="3">
    <source>
        <dbReference type="SMART" id="SM00460"/>
    </source>
</evidence>
<dbReference type="NCBIfam" id="NF033537">
    <property type="entry name" value="lasso_biosyn_B2"/>
    <property type="match status" value="1"/>
</dbReference>
<dbReference type="Proteomes" id="UP000005801">
    <property type="component" value="Unassembled WGS sequence"/>
</dbReference>
<dbReference type="InterPro" id="IPR038765">
    <property type="entry name" value="Papain-like_cys_pep_sf"/>
</dbReference>
<evidence type="ECO:0000256" key="2">
    <source>
        <dbReference type="SAM" id="SignalP"/>
    </source>
</evidence>
<dbReference type="PANTHER" id="PTHR33490">
    <property type="entry name" value="BLR5614 PROTEIN-RELATED"/>
    <property type="match status" value="1"/>
</dbReference>
<comment type="caution">
    <text evidence="4">The sequence shown here is derived from an EMBL/GenBank/DDBJ whole genome shotgun (WGS) entry which is preliminary data.</text>
</comment>
<dbReference type="Pfam" id="PF01841">
    <property type="entry name" value="Transglut_core"/>
    <property type="match status" value="1"/>
</dbReference>
<dbReference type="PROSITE" id="PS51257">
    <property type="entry name" value="PROKAR_LIPOPROTEIN"/>
    <property type="match status" value="1"/>
</dbReference>
<evidence type="ECO:0000256" key="1">
    <source>
        <dbReference type="SAM" id="MobiDB-lite"/>
    </source>
</evidence>
<dbReference type="InterPro" id="IPR002931">
    <property type="entry name" value="Transglutaminase-like"/>
</dbReference>
<dbReference type="PANTHER" id="PTHR33490:SF3">
    <property type="entry name" value="CONSERVED INTEGRAL MEMBRANE PROTEIN"/>
    <property type="match status" value="1"/>
</dbReference>
<dbReference type="STRING" id="391625.PPSIR1_07455"/>
<dbReference type="SUPFAM" id="SSF54001">
    <property type="entry name" value="Cysteine proteinases"/>
    <property type="match status" value="1"/>
</dbReference>
<dbReference type="Gene3D" id="3.10.620.30">
    <property type="match status" value="1"/>
</dbReference>
<protein>
    <submittedName>
        <fullName evidence="4">Transglutaminase-like protein</fullName>
    </submittedName>
</protein>
<feature type="chain" id="PRO_5002697761" evidence="2">
    <location>
        <begin position="26"/>
        <end position="2598"/>
    </location>
</feature>
<feature type="signal peptide" evidence="2">
    <location>
        <begin position="1"/>
        <end position="25"/>
    </location>
</feature>
<evidence type="ECO:0000313" key="4">
    <source>
        <dbReference type="EMBL" id="EDM76384.1"/>
    </source>
</evidence>
<dbReference type="InterPro" id="IPR053521">
    <property type="entry name" value="McjB-like"/>
</dbReference>
<organism evidence="4 5">
    <name type="scientific">Plesiocystis pacifica SIR-1</name>
    <dbReference type="NCBI Taxonomy" id="391625"/>
    <lineage>
        <taxon>Bacteria</taxon>
        <taxon>Pseudomonadati</taxon>
        <taxon>Myxococcota</taxon>
        <taxon>Polyangia</taxon>
        <taxon>Nannocystales</taxon>
        <taxon>Nannocystaceae</taxon>
        <taxon>Plesiocystis</taxon>
    </lineage>
</organism>
<dbReference type="OrthoDB" id="9804872at2"/>
<proteinExistence type="predicted"/>
<dbReference type="RefSeq" id="WP_006974473.1">
    <property type="nucleotide sequence ID" value="NZ_ABCS01000066.1"/>
</dbReference>
<feature type="region of interest" description="Disordered" evidence="1">
    <location>
        <begin position="2155"/>
        <end position="2183"/>
    </location>
</feature>
<name>A6GCN2_9BACT</name>
<dbReference type="SMART" id="SM00460">
    <property type="entry name" value="TGc"/>
    <property type="match status" value="1"/>
</dbReference>
<keyword evidence="5" id="KW-1185">Reference proteome</keyword>
<dbReference type="EMBL" id="ABCS01000066">
    <property type="protein sequence ID" value="EDM76384.1"/>
    <property type="molecule type" value="Genomic_DNA"/>
</dbReference>
<gene>
    <name evidence="4" type="ORF">PPSIR1_07455</name>
</gene>
<feature type="domain" description="Transglutaminase-like" evidence="3">
    <location>
        <begin position="2503"/>
        <end position="2563"/>
    </location>
</feature>
<accession>A6GCN2</accession>
<sequence>MVSRTHRPLASLVALTLALGASSCAAPKAPVARELASLDGDDLRARVPLGPLGRYGEAGPGAQARAAEAALGALKLGNLDEARAFAREQLELARVEFVLARLALEPDPAREQAAREALAGAAAIAVEVGDAALDGPLVLEAAQFLDNPARERKAIDRALLTAQTADIGWGYARLWSAYGTRPRQLAALQRLQWRAHDGDSMPEGAPRLSPEQIGALGFEGVDLLWPEADRAATEGRGENLQRWLDAILDADRWDPDAASARLVLDAVERGVLTKDPQLLPDLATNTNDILGAQARWLLRLEGTSGEARWTVQLRRATDMLRTGSFGDAGQLLAELAAEGDAPSSALDDLADTLAAMVALESGTDEGREQFARWRRKHGGEGSNNLAEWTQRFDMENAPEGHVDEARRASYRLFDASGGRASPRVGLGIQASVAIDRKAPRRVRQRALAALASQRHDLGARVGICRERALFGDDCRDLLVELGKLDDASEDYPAGLDALDGAANVRSSWFAPVPWLGSGELPMVRDRLSRYEGTRVAATTDFQTAALFSELAANRPDLARARLAVVGDLLRPETQLIAQMALADLEEGLIDPAALSNLLLEIPPAEIDAEWIIEGRLPGEPAEAAQMFPGRSRLARFARGMAMARMGAWQPATAELLGTLEVVEGEARGIVAGRLALVAQLAGESTLYARALTITEGESPDAFMLSFVRARAAEAAGRPEIANRHYADALAKRPTSRTAFDGVLRTLPLARRELDRVRDALLVFPDRATHWHASALLDAAANPERAGGLALDGHLMTSLWLAREDGDAALALGEPAARVATTAEAGLDRILLQLRGTPMASEAFPIAVKALDWLAAMPADLRVEYRDVELWLTLLIRPDDEFIGLLDSPHLYDGYPEARDPGNSMRLLIDARKRRAIDDMFTWSLARAELWGVEDEVTQVELARLYGPISDPALAEFACVHIIRQDEFDLATERCVPLWNETGGTAFMAPDVAYLALNRPELVRAKGLDTDSLFSAAERIPALAEDSTWLINASLWASLQDDDRAGARLRVEQLARAPFARELDDIEWGQVQFRGPLVRQQVLAEYDPEDRRRLARVAGLAVRSLDFVAAELYSRRLLAWLSPEAGEGPELTAEAPQVLAAQRLEGETSDAELQLMALFSLGMGELAEEDLLAGRIERDALLALFDAYAEDQGLSAYEPALEQFPDCQVAMLMALEGYQEARMRDQAIEMARALVALRPTHPLVLGEALPLLTGPEDLDSARTLLAAARVLHPEDPWLSDAVLPTVLTDVDDVLPGWLRDPADYDRARAKVDLDTLARLQPERQLNVEVSAEAFFPAQTTSTGADRLGVSSPIPLSSGGDGASVEESEFSRVQFVVREARASRCEGVQCAESLIAEWSERGYAVLWVRERELPAGPAVEFVVADDESVINNVVIPSGGNVFVLVSGSTPEDFGAFLPHLELLHESFRALDYHLGPNAAETLRSAGLEAPKDDLRWRGRRALARLSSAPASEGADACVLSADPEFAPLWQPLQPSARAELLLDLYLTTKDARERRALLACTRPDAPEAARLTLLALLDSDATSYEFGRAAAKVHDQRLINDARRILYVDREPAVSDPGLTTAGNQPPFGLLQVIAALPDAQARDLTREMLGRRDPRMRALALLATGAIDYFGDGGLSPATAPRDSRTDPQALYDVVEKGKASDALVALDSLMGHPGAPALAAMRARADAMIAEGVDDEIERSLALSLGWVIARHLEKEDRKRLVALAAAISLTPEDGDTRRAERTREVIEGFVEDFDAGRKLLAKRKATTNSENPDLWARLRQARPAARSSEQVAGMSLAELIPGADWTFVRVGNAGLFATSLEGLLRRLAPANPADAYLVRAIVYDMVLEGGFSILAEEGGLDLSKPIECASPKGSQSFVCSASITDRERVLSILADREMGDDAGVSIPLSVATDMAALPLTLGALPIMLHAIVESPEDDFGGGESVEIAAERVRSSRTIAGFDLEYYATVEVESDNVVVDSEHYLFLDDRLLIFSGSDLAELLLRETPKGVDPLARAPAFAEATERWRDGVAMQAVDFADELGMDQIALELVLDNAGLEFRATGTSDGVGDYGTLDQLLPEGAVSSLSLALDAEGVAESFEDMELERCAAQAVDIPAPKPDADPDSDPDAKADAKPAKCGLAEGDKLPPSTLVAASKAASLGWYANPGDSLWQPWVLALPLDAKVRRAAKAAKIPLPSKARTITEHGGLFWLTRDGALVVATTKALAEAALARPDVVAPKLPPFARGHLDGRRAAEVMRGMIDTYEGESRGNYIRILATMVGLVDEVEFSGEWVEAKEGKLRAIVRLNLAESEEELELIDRWLASPEVSNASKLPRHLASADTQSRLQYGVRVQNAEQFAATSIPDDNPRMRVEILGDDELRLTVLPSSSVPAGTSDPLDEAERERMLDEDGLMRVTDPKIVALAKQLRVPGNDAATVAAVVRTVHEKVRYEITPKSLDAVTILERGQGDCTEYALLTVTLLRAAGIPAKLQEGMAAGGDEMVAHAWVAWHDGKRWREVDPTAGMTTVGSGHLELKVVDVLAMISLGRFEITEIKVMP</sequence>
<evidence type="ECO:0000313" key="5">
    <source>
        <dbReference type="Proteomes" id="UP000005801"/>
    </source>
</evidence>
<keyword evidence="2" id="KW-0732">Signal</keyword>